<comment type="caution">
    <text evidence="5">The sequence shown here is derived from an EMBL/GenBank/DDBJ whole genome shotgun (WGS) entry which is preliminary data.</text>
</comment>
<keyword evidence="1" id="KW-0343">GTPase activation</keyword>
<dbReference type="Pfam" id="PF00616">
    <property type="entry name" value="RasGAP"/>
    <property type="match status" value="1"/>
</dbReference>
<keyword evidence="6" id="KW-1185">Reference proteome</keyword>
<protein>
    <submittedName>
        <fullName evidence="5">3245_t:CDS:1</fullName>
    </submittedName>
</protein>
<dbReference type="Gene3D" id="2.30.29.30">
    <property type="entry name" value="Pleckstrin-homology domain (PH domain)/Phosphotyrosine-binding domain (PTB)"/>
    <property type="match status" value="1"/>
</dbReference>
<dbReference type="InterPro" id="IPR016024">
    <property type="entry name" value="ARM-type_fold"/>
</dbReference>
<dbReference type="InterPro" id="IPR036865">
    <property type="entry name" value="CRAL-TRIO_dom_sf"/>
</dbReference>
<name>A0A9N9A5A2_9GLOM</name>
<dbReference type="SUPFAM" id="SSF52087">
    <property type="entry name" value="CRAL/TRIO domain"/>
    <property type="match status" value="1"/>
</dbReference>
<dbReference type="Pfam" id="PF21877">
    <property type="entry name" value="PH_NF1"/>
    <property type="match status" value="1"/>
</dbReference>
<evidence type="ECO:0000259" key="4">
    <source>
        <dbReference type="PROSITE" id="PS50191"/>
    </source>
</evidence>
<dbReference type="OrthoDB" id="28245at2759"/>
<feature type="domain" description="CRAL-TRIO" evidence="4">
    <location>
        <begin position="1555"/>
        <end position="1711"/>
    </location>
</feature>
<dbReference type="InterPro" id="IPR008936">
    <property type="entry name" value="Rho_GTPase_activation_prot"/>
</dbReference>
<organism evidence="5 6">
    <name type="scientific">Paraglomus brasilianum</name>
    <dbReference type="NCBI Taxonomy" id="144538"/>
    <lineage>
        <taxon>Eukaryota</taxon>
        <taxon>Fungi</taxon>
        <taxon>Fungi incertae sedis</taxon>
        <taxon>Mucoromycota</taxon>
        <taxon>Glomeromycotina</taxon>
        <taxon>Glomeromycetes</taxon>
        <taxon>Paraglomerales</taxon>
        <taxon>Paraglomeraceae</taxon>
        <taxon>Paraglomus</taxon>
    </lineage>
</organism>
<accession>A0A9N9A5A2</accession>
<feature type="domain" description="Ras-GAP" evidence="3">
    <location>
        <begin position="1219"/>
        <end position="1411"/>
    </location>
</feature>
<reference evidence="5" key="1">
    <citation type="submission" date="2021-06" db="EMBL/GenBank/DDBJ databases">
        <authorList>
            <person name="Kallberg Y."/>
            <person name="Tangrot J."/>
            <person name="Rosling A."/>
        </authorList>
    </citation>
    <scope>NUCLEOTIDE SEQUENCE</scope>
    <source>
        <strain evidence="5">BR232B</strain>
    </source>
</reference>
<sequence>MSKMTDGKSIHALINRIGSKLPCNSGKTLDALEQDPLIQQNVNSLVELSRFKLPIIAEQLSRLLDTISKPSSMVLEEFVPMEILQSQLFLLKILSASMTHHWKCYRNSQKEVNKINDQQQSVDPANAVNNGPYKLPRSWDDPPPLDDTLAKLILGVLVRFLHQMASQEENVVAGAPPAATGGINNNNNQIGTYEIICEIFKNAGRVIFYLSASNWGVIFARVKQRIIHLTTTNDEWPETAELKLLEVSDLNSNRLSQVLQELCNSFIHLKQSAQTVMAFVLRKAIWNWIEVFPAEFVTLCQSRGRMGGGPELLFDTCCGLAETARRRTVIWPLQTMLLILCPDILAEATSISDVGQAGNRKQVYLDALKRALRGARMADIAAVCYVDFCKAATYVSQNENLALRQMVPEIENELRDKLFDPRRPFMTEQQIDQRLMTDCLTALFRLNPTKTLNTIIPICLRPTAPPAFRLVLVKSCFAIASEENRLPWNPAITAMYSIIASPLRKLFQEYIIQRDRSLGSRRLKPDELKEANEKKEIILNILKLYRTDPMLAIFSGEAGEQPEENRAIIYGISLCFNDTSLGIRMTAAETLLALHSPDYIEKWGPPENRMQNFWNISSQVMLGVARQLLEPKEEGTKYMLELLLQLLTRRNEFLKMHKQEATIGINVPERIASNVAIEIALLVLLCSADTEICSMAVACFGHLCTEAQLTEDLDSPQQISQLTIIKNIKVYMELSSSSFVITGRMAQQKRIRRLLRIMTNHTAGNLAAWEEAYKRWRNLTLQVARPADESVPEAERRRIMGVIARPAAAPVRDITEAETTEWHNYTGFLSALGGVCVFASQSSAGRNGFLAQQSAESNYQALAEKFLSEMVDLLVCDSVYVREIVKETLGADLSPRLYTILFQYLENIVKKFFDSNGQALCTDRHTLFVEQAISVLKLILDRVPEVSENLYAVDFGGLILSFANYLHRLANGHVALRIKVKMCQLTEALMAKKDYVTLRQEITMRNRLLEIITEWTSDYNAKGDSNIGADNALNANERLQRDLDQACLKTIVALLAQLPLQPPDGIREADLGKGKATMFFRYFTFFIKLLNRCRVLEAIDSGTHSARNNPDLQMLLTRSREYVKDLGPLKDYTILALSNLLSANVESGLQYSLQMGYHDDAKTRSAFMEVLTNILNQGAEFEGLAENAINDRYNKLVELLTEDDLNIAMSFGSVATASETDDIALLLLTVFESRGKAMALLKASLEREVFRTENEFELFRRNSLFTRLLNALAKTHGSDYLKETIQPVLYGMYDISNDMYFELDPDKAQTSGNVNQNVQNTKQMAQQFLDAICSSIDRAPLSFREVCYYIANTVKERFPESRLTAVGGFIFLRFFCPVIVYPENGGLMPPPSPNTRRGLLGITKIIQNLANNVLFGAKEPYMVSLNEFLSSNIEQITKFLITMSTLPTDFLERKPKEGITPLDDADRKLLHKHLCESLERMGRDLVPRRTRYNPNGLSELEQIQAHRKSFNKLSTLLALLGPAPETPRRENAHVNVHRFEANNKLYTEFMQRNAHRDIEAISRKALFYEGARSKDRRPVFYFIARRLQAELIDIELLMYYIFHVMEASMNKPFELLVDLTQFTHANEVQIQWMQTFAQTLPYEATDNMAVLYLYNVNTAFKKFSKKLSRLLSNKIGKKTICLNNLSELHEHIAHGDVRLPKSTIALDSEQSVTYMPVTKNSPYRTQTPVIIRINSETVQVITTRKQDLFYGLSCNLNDVYHISDIDEISLSNHKGDDNEFVIKHDRGQSSFTFVSPKRDLIMQAMREVKARFQMARPSTLSDRAIRPSDVPGKLLNMALLNIGSDDHCLRLAAYNLLVALCLTFNFDVGNQLLSAKGLCIPANNTTFVVSLSEKLAASEPHLTLEFLTEFFDGFRKSSTQLKHLCLQYMAPWLKNLELYSRNSADNQQHLQRTREILKSLIELTTKETNMYTTIQMQVWATLGKVDGITSLIIDEFVRYAVEHGISSPQAETVANTIVTLSSTNVRGKIIARLRKIISKPSPTKSRSIVDNPLWTEIAVLVRFNLMLSFNNRAHVAIYLPELFYIVSLLVATGPHLIRASIHGLVINLIQSLCTQNQIEPDKLSKLTIRLTEFSEPKSLLLFGLNTVAGSAFAVSEAATSDVSEIMPLSSLESIVHSLLEVMVWGASSVDVSNTWRARWVGLVASTAFQVNPAIQPRAFVTLGCLAREEVDDDLLYQILVALRGALFAFSENDCSLIISIIMCLTNIVENLPRESRYFRPMFWLAMALVQIGHIPVFPSAIRFLQVLLRAMDTKGFFADESIAKVLLRERVPLAEVAVEMDTEAGINYEHFSFAVAATLLKGLKHPGTRAETQAVLMSFLEIASKGVNGNGETHIINCSMLGYLAALLPVSAKNAEMKELLWVCGMFDLEIDNAELATNYYKIFDKLEIPDNQTALLLVSLMVAILQNAENEPERLFLYGFLAEAANSIPQVFTLVYDSLLPRMNQIMSTCDTIPILDAVHNILYTVVASPTITRSQSNHMPFLEEIGFKHLMDSGSFAAVTKEKMRQNAKLAALLVDRIIA</sequence>
<dbReference type="Proteomes" id="UP000789739">
    <property type="component" value="Unassembled WGS sequence"/>
</dbReference>
<dbReference type="SUPFAM" id="SSF48371">
    <property type="entry name" value="ARM repeat"/>
    <property type="match status" value="2"/>
</dbReference>
<dbReference type="InterPro" id="IPR054071">
    <property type="entry name" value="PH_NF1"/>
</dbReference>
<evidence type="ECO:0000313" key="5">
    <source>
        <dbReference type="EMBL" id="CAG8517278.1"/>
    </source>
</evidence>
<dbReference type="CDD" id="cd00170">
    <property type="entry name" value="SEC14"/>
    <property type="match status" value="1"/>
</dbReference>
<dbReference type="PANTHER" id="PTHR10194">
    <property type="entry name" value="RAS GTPASE-ACTIVATING PROTEINS"/>
    <property type="match status" value="1"/>
</dbReference>
<dbReference type="InterPro" id="IPR011993">
    <property type="entry name" value="PH-like_dom_sf"/>
</dbReference>
<dbReference type="EMBL" id="CAJVPI010000309">
    <property type="protein sequence ID" value="CAG8517278.1"/>
    <property type="molecule type" value="Genomic_DNA"/>
</dbReference>
<dbReference type="SMART" id="SM00323">
    <property type="entry name" value="RasGAP"/>
    <property type="match status" value="1"/>
</dbReference>
<evidence type="ECO:0000256" key="1">
    <source>
        <dbReference type="ARBA" id="ARBA00022468"/>
    </source>
</evidence>
<dbReference type="PANTHER" id="PTHR10194:SF142">
    <property type="entry name" value="NEUROFIBROMIN"/>
    <property type="match status" value="1"/>
</dbReference>
<dbReference type="SMART" id="SM00516">
    <property type="entry name" value="SEC14"/>
    <property type="match status" value="1"/>
</dbReference>
<evidence type="ECO:0000259" key="3">
    <source>
        <dbReference type="PROSITE" id="PS50018"/>
    </source>
</evidence>
<evidence type="ECO:0000256" key="2">
    <source>
        <dbReference type="ARBA" id="ARBA00022553"/>
    </source>
</evidence>
<dbReference type="SUPFAM" id="SSF48350">
    <property type="entry name" value="GTPase activation domain, GAP"/>
    <property type="match status" value="1"/>
</dbReference>
<keyword evidence="2" id="KW-0597">Phosphoprotein</keyword>
<gene>
    <name evidence="5" type="ORF">PBRASI_LOCUS3431</name>
</gene>
<dbReference type="Gene3D" id="3.40.525.10">
    <property type="entry name" value="CRAL-TRIO lipid binding domain"/>
    <property type="match status" value="1"/>
</dbReference>
<evidence type="ECO:0000313" key="6">
    <source>
        <dbReference type="Proteomes" id="UP000789739"/>
    </source>
</evidence>
<dbReference type="InterPro" id="IPR001936">
    <property type="entry name" value="RasGAP_dom"/>
</dbReference>
<dbReference type="InterPro" id="IPR001251">
    <property type="entry name" value="CRAL-TRIO_dom"/>
</dbReference>
<dbReference type="Gene3D" id="1.10.506.10">
    <property type="entry name" value="GTPase Activation - p120gap, domain 1"/>
    <property type="match status" value="2"/>
</dbReference>
<dbReference type="PROSITE" id="PS50191">
    <property type="entry name" value="CRAL_TRIO"/>
    <property type="match status" value="1"/>
</dbReference>
<proteinExistence type="predicted"/>
<dbReference type="GO" id="GO:0005096">
    <property type="term" value="F:GTPase activator activity"/>
    <property type="evidence" value="ECO:0007669"/>
    <property type="project" value="UniProtKB-KW"/>
</dbReference>
<dbReference type="Pfam" id="PF13716">
    <property type="entry name" value="CRAL_TRIO_2"/>
    <property type="match status" value="1"/>
</dbReference>
<dbReference type="PROSITE" id="PS50018">
    <property type="entry name" value="RAS_GTPASE_ACTIV_2"/>
    <property type="match status" value="1"/>
</dbReference>
<dbReference type="InterPro" id="IPR039360">
    <property type="entry name" value="Ras_GTPase"/>
</dbReference>